<protein>
    <submittedName>
        <fullName evidence="1">Uncharacterized protein</fullName>
    </submittedName>
</protein>
<sequence length="159" mass="17800">MNPAPDTLRRVLHPFRPRQRRYEPPVPNTRAADFHAIRSQLPALTSRAACARYRLGRKTAITHRTLTRQLDCVRKQLETLEKHLLHILDTRTLLSPVALTSVIHDVECASSLCRSLNAATFPHTIPRDLSSLSTLLHGLLRPATSPRVPSSTVVDFFGG</sequence>
<reference evidence="1" key="1">
    <citation type="submission" date="2023-03" db="EMBL/GenBank/DDBJ databases">
        <title>Massive genome expansion in bonnet fungi (Mycena s.s.) driven by repeated elements and novel gene families across ecological guilds.</title>
        <authorList>
            <consortium name="Lawrence Berkeley National Laboratory"/>
            <person name="Harder C.B."/>
            <person name="Miyauchi S."/>
            <person name="Viragh M."/>
            <person name="Kuo A."/>
            <person name="Thoen E."/>
            <person name="Andreopoulos B."/>
            <person name="Lu D."/>
            <person name="Skrede I."/>
            <person name="Drula E."/>
            <person name="Henrissat B."/>
            <person name="Morin E."/>
            <person name="Kohler A."/>
            <person name="Barry K."/>
            <person name="LaButti K."/>
            <person name="Morin E."/>
            <person name="Salamov A."/>
            <person name="Lipzen A."/>
            <person name="Mereny Z."/>
            <person name="Hegedus B."/>
            <person name="Baldrian P."/>
            <person name="Stursova M."/>
            <person name="Weitz H."/>
            <person name="Taylor A."/>
            <person name="Grigoriev I.V."/>
            <person name="Nagy L.G."/>
            <person name="Martin F."/>
            <person name="Kauserud H."/>
        </authorList>
    </citation>
    <scope>NUCLEOTIDE SEQUENCE</scope>
    <source>
        <strain evidence="1">9144</strain>
    </source>
</reference>
<name>A0AAD6YSS9_9AGAR</name>
<proteinExistence type="predicted"/>
<dbReference type="AlphaFoldDB" id="A0AAD6YSS9"/>
<comment type="caution">
    <text evidence="1">The sequence shown here is derived from an EMBL/GenBank/DDBJ whole genome shotgun (WGS) entry which is preliminary data.</text>
</comment>
<gene>
    <name evidence="1" type="ORF">GGX14DRAFT_554470</name>
</gene>
<organism evidence="1 2">
    <name type="scientific">Mycena pura</name>
    <dbReference type="NCBI Taxonomy" id="153505"/>
    <lineage>
        <taxon>Eukaryota</taxon>
        <taxon>Fungi</taxon>
        <taxon>Dikarya</taxon>
        <taxon>Basidiomycota</taxon>
        <taxon>Agaricomycotina</taxon>
        <taxon>Agaricomycetes</taxon>
        <taxon>Agaricomycetidae</taxon>
        <taxon>Agaricales</taxon>
        <taxon>Marasmiineae</taxon>
        <taxon>Mycenaceae</taxon>
        <taxon>Mycena</taxon>
    </lineage>
</organism>
<dbReference type="Proteomes" id="UP001219525">
    <property type="component" value="Unassembled WGS sequence"/>
</dbReference>
<accession>A0AAD6YSS9</accession>
<keyword evidence="2" id="KW-1185">Reference proteome</keyword>
<evidence type="ECO:0000313" key="1">
    <source>
        <dbReference type="EMBL" id="KAJ7228371.1"/>
    </source>
</evidence>
<dbReference type="EMBL" id="JARJCW010000002">
    <property type="protein sequence ID" value="KAJ7228371.1"/>
    <property type="molecule type" value="Genomic_DNA"/>
</dbReference>
<evidence type="ECO:0000313" key="2">
    <source>
        <dbReference type="Proteomes" id="UP001219525"/>
    </source>
</evidence>